<dbReference type="InterPro" id="IPR000212">
    <property type="entry name" value="DNA_helicase_UvrD/REP"/>
</dbReference>
<keyword evidence="3 5" id="KW-0347">Helicase</keyword>
<dbReference type="GO" id="GO:0043138">
    <property type="term" value="F:3'-5' DNA helicase activity"/>
    <property type="evidence" value="ECO:0007669"/>
    <property type="project" value="TreeGrafter"/>
</dbReference>
<dbReference type="PANTHER" id="PTHR11070:SF17">
    <property type="entry name" value="DNA HELICASE IV"/>
    <property type="match status" value="1"/>
</dbReference>
<reference evidence="7 8" key="1">
    <citation type="submission" date="2018-11" db="EMBL/GenBank/DDBJ databases">
        <title>Phylogenetic determinants of toxin gene distribution in genomes of Brevibacillus laterosporus.</title>
        <authorList>
            <person name="Glare T.R."/>
            <person name="Durrant A."/>
            <person name="Berry C."/>
            <person name="Palma L."/>
            <person name="Ormskirk M."/>
            <person name="Cox M.O."/>
        </authorList>
    </citation>
    <scope>NUCLEOTIDE SEQUENCE [LARGE SCALE GENOMIC DNA]</scope>
    <source>
        <strain evidence="7 8">1821L</strain>
    </source>
</reference>
<dbReference type="PROSITE" id="PS51198">
    <property type="entry name" value="UVRD_HELICASE_ATP_BIND"/>
    <property type="match status" value="1"/>
</dbReference>
<dbReference type="InterPro" id="IPR027785">
    <property type="entry name" value="UvrD-like_helicase_C"/>
</dbReference>
<feature type="binding site" evidence="5">
    <location>
        <begin position="235"/>
        <end position="242"/>
    </location>
    <ligand>
        <name>ATP</name>
        <dbReference type="ChEBI" id="CHEBI:30616"/>
    </ligand>
</feature>
<dbReference type="PANTHER" id="PTHR11070">
    <property type="entry name" value="UVRD / RECB / PCRA DNA HELICASE FAMILY MEMBER"/>
    <property type="match status" value="1"/>
</dbReference>
<keyword evidence="8" id="KW-1185">Reference proteome</keyword>
<sequence>MTDQNWKNEQIRVNQVIQEIDRRMNQYEADVSVLKADVIDIRKTFWDDVTVNLDDPHEAAETYASVKQQAEILSERERTHMHTENQLRTLKRLRDSPYFGRIDFTDHALHKEDTEPERIYIGLASLLNQTEDGLLIYDWRAPIASLYYDYPPGEAQYDTPDGIVTGTLELKRQYIIRNGTIEGLFDTGVTIGDELLQEVLGKQGTNQMKTIVSTIQREQNRIIRNEKSQLLIVQGAAGSGKTSAALQRIAYLLYRYRDRLSAEQIVLFSPNAMFNSYISTVLPELGEENMQQTTFQDYLRKRLGKTFKLEDPFSQLEYVQTAYDEADYETRLEGIRYKATSDFMELIEHYVHQLSKQGLIFRDITFQGDVLFSREQLADKFYSFDPSISIPVRIKQLASWLLTQLKLIARKERTKSWVEDELELLDKDDFQQAYETLLKQNRLKGNSFDDHEQEKKLLTSMIVNKHLKPLRTRIKRLGFLDLSTIYQTLFTATLNTEGSSITLPKHWDDICSLTLEKLTYRDLFYEDATPYLYLQGLIKGFETNTQVLHVFLDEAQDYSPFQLAFLKKMFPFSKMTLLGDYNQMILAHTNSTHDWTTFASTFAHEKSEIIQLTRSYRSTRPIVLFTRELVEGGLDIIPFNRDGRRPTLTVVGSTQLTCLLTKRLQSLQQTGHRTIAVICKTMQESKEAYELLRTELPIRLVEQDTASFDPGLLVVPASLSKGVEFDAVIIYNASTKQYGKESDRKLLYTACTRAMHELHIYSLQDISPFITAVSPDTYELHQE</sequence>
<keyword evidence="4 5" id="KW-0067">ATP-binding</keyword>
<dbReference type="GO" id="GO:0016787">
    <property type="term" value="F:hydrolase activity"/>
    <property type="evidence" value="ECO:0007669"/>
    <property type="project" value="UniProtKB-UniRule"/>
</dbReference>
<dbReference type="EMBL" id="CP033464">
    <property type="protein sequence ID" value="QDX94424.1"/>
    <property type="molecule type" value="Genomic_DNA"/>
</dbReference>
<gene>
    <name evidence="7" type="ORF">EEL30_20330</name>
</gene>
<evidence type="ECO:0000313" key="7">
    <source>
        <dbReference type="EMBL" id="QDX94424.1"/>
    </source>
</evidence>
<evidence type="ECO:0000256" key="2">
    <source>
        <dbReference type="ARBA" id="ARBA00022801"/>
    </source>
</evidence>
<evidence type="ECO:0000256" key="5">
    <source>
        <dbReference type="PROSITE-ProRule" id="PRU00560"/>
    </source>
</evidence>
<evidence type="ECO:0000259" key="6">
    <source>
        <dbReference type="PROSITE" id="PS51198"/>
    </source>
</evidence>
<dbReference type="Pfam" id="PF13538">
    <property type="entry name" value="UvrD_C_2"/>
    <property type="match status" value="1"/>
</dbReference>
<evidence type="ECO:0000256" key="1">
    <source>
        <dbReference type="ARBA" id="ARBA00022741"/>
    </source>
</evidence>
<dbReference type="InterPro" id="IPR048228">
    <property type="entry name" value="HelD_bacillota"/>
</dbReference>
<dbReference type="NCBIfam" id="NF041464">
    <property type="entry name" value="HelD_BACSU"/>
    <property type="match status" value="1"/>
</dbReference>
<dbReference type="OrthoDB" id="9787585at2"/>
<dbReference type="GO" id="GO:0003677">
    <property type="term" value="F:DNA binding"/>
    <property type="evidence" value="ECO:0007669"/>
    <property type="project" value="InterPro"/>
</dbReference>
<keyword evidence="1 5" id="KW-0547">Nucleotide-binding</keyword>
<name>A0A518VBQ5_BRELA</name>
<organism evidence="7 8">
    <name type="scientific">Brevibacillus laterosporus</name>
    <name type="common">Bacillus laterosporus</name>
    <dbReference type="NCBI Taxonomy" id="1465"/>
    <lineage>
        <taxon>Bacteria</taxon>
        <taxon>Bacillati</taxon>
        <taxon>Bacillota</taxon>
        <taxon>Bacilli</taxon>
        <taxon>Bacillales</taxon>
        <taxon>Paenibacillaceae</taxon>
        <taxon>Brevibacillus</taxon>
    </lineage>
</organism>
<proteinExistence type="predicted"/>
<dbReference type="Pfam" id="PF00580">
    <property type="entry name" value="UvrD-helicase"/>
    <property type="match status" value="1"/>
</dbReference>
<dbReference type="Gene3D" id="3.40.50.300">
    <property type="entry name" value="P-loop containing nucleotide triphosphate hydrolases"/>
    <property type="match status" value="2"/>
</dbReference>
<dbReference type="GO" id="GO:0005524">
    <property type="term" value="F:ATP binding"/>
    <property type="evidence" value="ECO:0007669"/>
    <property type="project" value="UniProtKB-UniRule"/>
</dbReference>
<dbReference type="Proteomes" id="UP000319432">
    <property type="component" value="Chromosome"/>
</dbReference>
<evidence type="ECO:0000256" key="4">
    <source>
        <dbReference type="ARBA" id="ARBA00022840"/>
    </source>
</evidence>
<evidence type="ECO:0000313" key="8">
    <source>
        <dbReference type="Proteomes" id="UP000319432"/>
    </source>
</evidence>
<evidence type="ECO:0000256" key="3">
    <source>
        <dbReference type="ARBA" id="ARBA00022806"/>
    </source>
</evidence>
<dbReference type="GO" id="GO:0000725">
    <property type="term" value="P:recombinational repair"/>
    <property type="evidence" value="ECO:0007669"/>
    <property type="project" value="TreeGrafter"/>
</dbReference>
<dbReference type="SUPFAM" id="SSF52540">
    <property type="entry name" value="P-loop containing nucleoside triphosphate hydrolases"/>
    <property type="match status" value="1"/>
</dbReference>
<protein>
    <submittedName>
        <fullName evidence="7">Helicase</fullName>
    </submittedName>
</protein>
<dbReference type="InterPro" id="IPR014016">
    <property type="entry name" value="UvrD-like_ATP-bd"/>
</dbReference>
<dbReference type="AlphaFoldDB" id="A0A518VBQ5"/>
<feature type="domain" description="UvrD-like helicase ATP-binding" evidence="6">
    <location>
        <begin position="214"/>
        <end position="619"/>
    </location>
</feature>
<accession>A0A518VBQ5</accession>
<dbReference type="GO" id="GO:0005829">
    <property type="term" value="C:cytosol"/>
    <property type="evidence" value="ECO:0007669"/>
    <property type="project" value="TreeGrafter"/>
</dbReference>
<dbReference type="InterPro" id="IPR027417">
    <property type="entry name" value="P-loop_NTPase"/>
</dbReference>
<keyword evidence="2 5" id="KW-0378">Hydrolase</keyword>